<evidence type="ECO:0000256" key="5">
    <source>
        <dbReference type="ARBA" id="ARBA00023136"/>
    </source>
</evidence>
<feature type="domain" description="EamA" evidence="7">
    <location>
        <begin position="7"/>
        <end position="138"/>
    </location>
</feature>
<evidence type="ECO:0000256" key="1">
    <source>
        <dbReference type="ARBA" id="ARBA00004651"/>
    </source>
</evidence>
<evidence type="ECO:0000256" key="6">
    <source>
        <dbReference type="SAM" id="Phobius"/>
    </source>
</evidence>
<evidence type="ECO:0000259" key="7">
    <source>
        <dbReference type="Pfam" id="PF00892"/>
    </source>
</evidence>
<dbReference type="OrthoDB" id="9806889at2"/>
<keyword evidence="4 6" id="KW-1133">Transmembrane helix</keyword>
<feature type="transmembrane region" description="Helical" evidence="6">
    <location>
        <begin position="213"/>
        <end position="234"/>
    </location>
</feature>
<dbReference type="RefSeq" id="WP_115693239.1">
    <property type="nucleotide sequence ID" value="NZ_CP031417.1"/>
</dbReference>
<feature type="transmembrane region" description="Helical" evidence="6">
    <location>
        <begin position="271"/>
        <end position="289"/>
    </location>
</feature>
<evidence type="ECO:0000313" key="9">
    <source>
        <dbReference type="Proteomes" id="UP000254889"/>
    </source>
</evidence>
<keyword evidence="9" id="KW-1185">Reference proteome</keyword>
<evidence type="ECO:0000313" key="8">
    <source>
        <dbReference type="EMBL" id="AXK82860.1"/>
    </source>
</evidence>
<evidence type="ECO:0000256" key="2">
    <source>
        <dbReference type="ARBA" id="ARBA00022475"/>
    </source>
</evidence>
<reference evidence="8 9" key="1">
    <citation type="submission" date="2018-07" db="EMBL/GenBank/DDBJ databases">
        <authorList>
            <person name="Quirk P.G."/>
            <person name="Krulwich T.A."/>
        </authorList>
    </citation>
    <scope>NUCLEOTIDE SEQUENCE [LARGE SCALE GENOMIC DNA]</scope>
    <source>
        <strain evidence="8 9">CC-BB4</strain>
    </source>
</reference>
<feature type="domain" description="EamA" evidence="7">
    <location>
        <begin position="153"/>
        <end position="288"/>
    </location>
</feature>
<feature type="transmembrane region" description="Helical" evidence="6">
    <location>
        <begin position="149"/>
        <end position="169"/>
    </location>
</feature>
<protein>
    <submittedName>
        <fullName evidence="8">DMT family transporter</fullName>
    </submittedName>
</protein>
<accession>A0A346A113</accession>
<organism evidence="8 9">
    <name type="scientific">Pseudolabrys taiwanensis</name>
    <dbReference type="NCBI Taxonomy" id="331696"/>
    <lineage>
        <taxon>Bacteria</taxon>
        <taxon>Pseudomonadati</taxon>
        <taxon>Pseudomonadota</taxon>
        <taxon>Alphaproteobacteria</taxon>
        <taxon>Hyphomicrobiales</taxon>
        <taxon>Xanthobacteraceae</taxon>
        <taxon>Pseudolabrys</taxon>
    </lineage>
</organism>
<keyword evidence="2" id="KW-1003">Cell membrane</keyword>
<dbReference type="Proteomes" id="UP000254889">
    <property type="component" value="Chromosome"/>
</dbReference>
<name>A0A346A113_9HYPH</name>
<gene>
    <name evidence="8" type="ORF">DW352_21435</name>
</gene>
<feature type="transmembrane region" description="Helical" evidence="6">
    <location>
        <begin position="68"/>
        <end position="87"/>
    </location>
</feature>
<keyword evidence="3 6" id="KW-0812">Transmembrane</keyword>
<evidence type="ECO:0000256" key="3">
    <source>
        <dbReference type="ARBA" id="ARBA00022692"/>
    </source>
</evidence>
<dbReference type="PANTHER" id="PTHR42920:SF11">
    <property type="entry name" value="INNER MEMBRANE PROTEIN YTFF"/>
    <property type="match status" value="1"/>
</dbReference>
<comment type="subcellular location">
    <subcellularLocation>
        <location evidence="1">Cell membrane</location>
        <topology evidence="1">Multi-pass membrane protein</topology>
    </subcellularLocation>
</comment>
<dbReference type="EMBL" id="CP031417">
    <property type="protein sequence ID" value="AXK82860.1"/>
    <property type="molecule type" value="Genomic_DNA"/>
</dbReference>
<dbReference type="AlphaFoldDB" id="A0A346A113"/>
<dbReference type="Gene3D" id="1.10.3730.20">
    <property type="match status" value="2"/>
</dbReference>
<evidence type="ECO:0000256" key="4">
    <source>
        <dbReference type="ARBA" id="ARBA00022989"/>
    </source>
</evidence>
<dbReference type="InterPro" id="IPR000620">
    <property type="entry name" value="EamA_dom"/>
</dbReference>
<feature type="transmembrane region" description="Helical" evidence="6">
    <location>
        <begin position="93"/>
        <end position="115"/>
    </location>
</feature>
<dbReference type="KEGG" id="ptaw:DW352_21435"/>
<dbReference type="Pfam" id="PF00892">
    <property type="entry name" value="EamA"/>
    <property type="match status" value="2"/>
</dbReference>
<keyword evidence="5 6" id="KW-0472">Membrane</keyword>
<dbReference type="InterPro" id="IPR051258">
    <property type="entry name" value="Diverse_Substrate_Transporter"/>
</dbReference>
<dbReference type="PANTHER" id="PTHR42920">
    <property type="entry name" value="OS03G0707200 PROTEIN-RELATED"/>
    <property type="match status" value="1"/>
</dbReference>
<feature type="transmembrane region" description="Helical" evidence="6">
    <location>
        <begin position="122"/>
        <end position="143"/>
    </location>
</feature>
<sequence>MRNNPFLLLALAGLCWSGNHLVGRAMAGEVPPIGASTLRWLVPLALVLPLARPHLARDWPEIRKHWPALLWLGMTGGAMFSILQFVGLRYTTALNVSVLNSLVPVLIIAVGTLMFRDRITGFQIAGIITSSLGVLVVISRGQFDTLRQFAFNWGDLLTVLSMLFFSVYAACLRLRPRINGWSFLVVLAAISVVVTLPLAIAEAYTGTTFKATWLTFGSLAYVSIFPSVVAYAAWNRGVELIGANRAGPFLHLVPIYTAILATTLLGEPLALFHIVGFGLILSGVWLASVRKPV</sequence>
<dbReference type="InterPro" id="IPR037185">
    <property type="entry name" value="EmrE-like"/>
</dbReference>
<dbReference type="SUPFAM" id="SSF103481">
    <property type="entry name" value="Multidrug resistance efflux transporter EmrE"/>
    <property type="match status" value="2"/>
</dbReference>
<feature type="transmembrane region" description="Helical" evidence="6">
    <location>
        <begin position="246"/>
        <end position="265"/>
    </location>
</feature>
<feature type="transmembrane region" description="Helical" evidence="6">
    <location>
        <begin position="181"/>
        <end position="201"/>
    </location>
</feature>
<dbReference type="GO" id="GO:0005886">
    <property type="term" value="C:plasma membrane"/>
    <property type="evidence" value="ECO:0007669"/>
    <property type="project" value="UniProtKB-SubCell"/>
</dbReference>
<proteinExistence type="predicted"/>